<organism evidence="1 2">
    <name type="scientific">Panagrolaimus sp. PS1159</name>
    <dbReference type="NCBI Taxonomy" id="55785"/>
    <lineage>
        <taxon>Eukaryota</taxon>
        <taxon>Metazoa</taxon>
        <taxon>Ecdysozoa</taxon>
        <taxon>Nematoda</taxon>
        <taxon>Chromadorea</taxon>
        <taxon>Rhabditida</taxon>
        <taxon>Tylenchina</taxon>
        <taxon>Panagrolaimomorpha</taxon>
        <taxon>Panagrolaimoidea</taxon>
        <taxon>Panagrolaimidae</taxon>
        <taxon>Panagrolaimus</taxon>
    </lineage>
</organism>
<name>A0AC35EWV3_9BILA</name>
<proteinExistence type="predicted"/>
<protein>
    <submittedName>
        <fullName evidence="2">Uncharacterized protein</fullName>
    </submittedName>
</protein>
<reference evidence="2" key="1">
    <citation type="submission" date="2022-11" db="UniProtKB">
        <authorList>
            <consortium name="WormBaseParasite"/>
        </authorList>
    </citation>
    <scope>IDENTIFICATION</scope>
</reference>
<dbReference type="WBParaSite" id="PS1159_v2.g1149.t1">
    <property type="protein sequence ID" value="PS1159_v2.g1149.t1"/>
    <property type="gene ID" value="PS1159_v2.g1149"/>
</dbReference>
<dbReference type="Proteomes" id="UP000887580">
    <property type="component" value="Unplaced"/>
</dbReference>
<accession>A0AC35EWV3</accession>
<sequence length="143" mass="15953">MFTITVETDECELLNFAKAVAFVGLVLSTFSLLFTTQILNLLLAIVGIFLIINIMVGIFDLIFLAFYPKRINISIVSNVMLAINIMVLFYTFFAFIVIDKIQRRLIKKPSASTVVTQPSPSQPNITIVNEDTLSKASAPMEED</sequence>
<evidence type="ECO:0000313" key="1">
    <source>
        <dbReference type="Proteomes" id="UP000887580"/>
    </source>
</evidence>
<evidence type="ECO:0000313" key="2">
    <source>
        <dbReference type="WBParaSite" id="PS1159_v2.g1149.t1"/>
    </source>
</evidence>